<organism evidence="5 6">
    <name type="scientific">Hydrocarboniphaga daqingensis</name>
    <dbReference type="NCBI Taxonomy" id="490188"/>
    <lineage>
        <taxon>Bacteria</taxon>
        <taxon>Pseudomonadati</taxon>
        <taxon>Pseudomonadota</taxon>
        <taxon>Gammaproteobacteria</taxon>
        <taxon>Nevskiales</taxon>
        <taxon>Nevskiaceae</taxon>
        <taxon>Hydrocarboniphaga</taxon>
    </lineage>
</organism>
<feature type="domain" description="Response regulatory" evidence="4">
    <location>
        <begin position="13"/>
        <end position="128"/>
    </location>
</feature>
<dbReference type="AlphaFoldDB" id="A0A1M5NAM8"/>
<keyword evidence="6" id="KW-1185">Reference proteome</keyword>
<dbReference type="Pfam" id="PF00072">
    <property type="entry name" value="Response_reg"/>
    <property type="match status" value="1"/>
</dbReference>
<dbReference type="GO" id="GO:0000160">
    <property type="term" value="P:phosphorelay signal transduction system"/>
    <property type="evidence" value="ECO:0007669"/>
    <property type="project" value="InterPro"/>
</dbReference>
<keyword evidence="1" id="KW-0597">Phosphoprotein</keyword>
<accession>A0A1M5NAM8</accession>
<dbReference type="EMBL" id="FQWZ01000003">
    <property type="protein sequence ID" value="SHG86604.1"/>
    <property type="molecule type" value="Genomic_DNA"/>
</dbReference>
<dbReference type="Proteomes" id="UP000199758">
    <property type="component" value="Unassembled WGS sequence"/>
</dbReference>
<evidence type="ECO:0000259" key="4">
    <source>
        <dbReference type="PROSITE" id="PS50110"/>
    </source>
</evidence>
<name>A0A1M5NAM8_9GAMM</name>
<sequence length="299" mass="31473">MNEPSVTAPDSTPVVVMDDSRSARFALGKFLEAMGCQVSSVADLPALMAALDAQPAAMLIVEHDPADVGFERLRQIKSHPNAASVPVVLSLSDALPGFDAQAFAQGAAAVMVKPPSRDSIAALIDGLLGGARTAPVIVSPPAATARAEQLTQQMAEQAADIRAGIASLVTPAPASTLLDTANNNDTTESAPAQPPAAAYERPIAEQLRALESRLNALERSVENELMELRVQLDLSLQAQSDRIDQSREMLHAMVIEQAQAVAERTVMNAASRISDRLAESILKTINRNATSGHDPSTTS</sequence>
<comment type="caution">
    <text evidence="2">Lacks conserved residue(s) required for the propagation of feature annotation.</text>
</comment>
<dbReference type="Gene3D" id="3.40.50.2300">
    <property type="match status" value="1"/>
</dbReference>
<evidence type="ECO:0000256" key="1">
    <source>
        <dbReference type="ARBA" id="ARBA00022553"/>
    </source>
</evidence>
<evidence type="ECO:0000313" key="6">
    <source>
        <dbReference type="Proteomes" id="UP000199758"/>
    </source>
</evidence>
<evidence type="ECO:0000256" key="2">
    <source>
        <dbReference type="PROSITE-ProRule" id="PRU00169"/>
    </source>
</evidence>
<reference evidence="5 6" key="1">
    <citation type="submission" date="2016-11" db="EMBL/GenBank/DDBJ databases">
        <authorList>
            <person name="Jaros S."/>
            <person name="Januszkiewicz K."/>
            <person name="Wedrychowicz H."/>
        </authorList>
    </citation>
    <scope>NUCLEOTIDE SEQUENCE [LARGE SCALE GENOMIC DNA]</scope>
    <source>
        <strain evidence="5 6">CGMCC 1.7049</strain>
    </source>
</reference>
<dbReference type="PROSITE" id="PS50110">
    <property type="entry name" value="RESPONSE_REGULATORY"/>
    <property type="match status" value="1"/>
</dbReference>
<dbReference type="InterPro" id="IPR050595">
    <property type="entry name" value="Bact_response_regulator"/>
</dbReference>
<dbReference type="RefSeq" id="WP_084083261.1">
    <property type="nucleotide sequence ID" value="NZ_FQWZ01000003.1"/>
</dbReference>
<dbReference type="SUPFAM" id="SSF52172">
    <property type="entry name" value="CheY-like"/>
    <property type="match status" value="1"/>
</dbReference>
<proteinExistence type="predicted"/>
<evidence type="ECO:0000256" key="3">
    <source>
        <dbReference type="SAM" id="MobiDB-lite"/>
    </source>
</evidence>
<gene>
    <name evidence="5" type="ORF">SAMN04488068_1733</name>
</gene>
<evidence type="ECO:0000313" key="5">
    <source>
        <dbReference type="EMBL" id="SHG86604.1"/>
    </source>
</evidence>
<dbReference type="STRING" id="490188.SAMN04488068_1733"/>
<dbReference type="InterPro" id="IPR011006">
    <property type="entry name" value="CheY-like_superfamily"/>
</dbReference>
<dbReference type="PANTHER" id="PTHR44591">
    <property type="entry name" value="STRESS RESPONSE REGULATOR PROTEIN 1"/>
    <property type="match status" value="1"/>
</dbReference>
<dbReference type="SMART" id="SM00448">
    <property type="entry name" value="REC"/>
    <property type="match status" value="1"/>
</dbReference>
<feature type="region of interest" description="Disordered" evidence="3">
    <location>
        <begin position="176"/>
        <end position="197"/>
    </location>
</feature>
<feature type="compositionally biased region" description="Low complexity" evidence="3">
    <location>
        <begin position="176"/>
        <end position="187"/>
    </location>
</feature>
<dbReference type="InterPro" id="IPR001789">
    <property type="entry name" value="Sig_transdc_resp-reg_receiver"/>
</dbReference>
<dbReference type="PANTHER" id="PTHR44591:SF3">
    <property type="entry name" value="RESPONSE REGULATORY DOMAIN-CONTAINING PROTEIN"/>
    <property type="match status" value="1"/>
</dbReference>
<protein>
    <submittedName>
        <fullName evidence="5">Response regulator receiver domain-containing protein</fullName>
    </submittedName>
</protein>